<feature type="transmembrane region" description="Helical" evidence="2">
    <location>
        <begin position="31"/>
        <end position="49"/>
    </location>
</feature>
<dbReference type="InterPro" id="IPR002528">
    <property type="entry name" value="MATE_fam"/>
</dbReference>
<dbReference type="PANTHER" id="PTHR43298">
    <property type="entry name" value="MULTIDRUG RESISTANCE PROTEIN NORM-RELATED"/>
    <property type="match status" value="1"/>
</dbReference>
<organism evidence="3 4">
    <name type="scientific">Muiribacterium halophilum</name>
    <dbReference type="NCBI Taxonomy" id="2053465"/>
    <lineage>
        <taxon>Bacteria</taxon>
        <taxon>Candidatus Muiribacteriota</taxon>
        <taxon>Candidatus Muiribacteriia</taxon>
        <taxon>Candidatus Muiribacteriales</taxon>
        <taxon>Candidatus Muiribacteriaceae</taxon>
        <taxon>Candidatus Muiribacterium</taxon>
    </lineage>
</organism>
<dbReference type="InterPro" id="IPR050222">
    <property type="entry name" value="MATE_MdtK"/>
</dbReference>
<sequence length="239" mass="26722">MGILFSLYFLIGNRPGIRIFKKRFFKFDKEVIIKMLTIGIPGGAIAFIFNFENNFVTSLAANYGLSVSDGFGIASRIKGIMFMGTFGLSLGAAISVGQFIGAGRIDEIRRDMKKLILVSLGLLSIINIPIFIFSPFIISLFTDIPETIKSGSVFLRFFSIIPYLIATSLLFESVFMGAGKNFPRLIATSSVLILLEFPLMYTMQKVLGFPWYNIGIIQCGVGVVYIIVDYFMFRSKLWE</sequence>
<protein>
    <recommendedName>
        <fullName evidence="5">MATE family efflux transporter</fullName>
    </recommendedName>
</protein>
<evidence type="ECO:0000256" key="2">
    <source>
        <dbReference type="SAM" id="Phobius"/>
    </source>
</evidence>
<evidence type="ECO:0008006" key="5">
    <source>
        <dbReference type="Google" id="ProtNLM"/>
    </source>
</evidence>
<dbReference type="GO" id="GO:0005886">
    <property type="term" value="C:plasma membrane"/>
    <property type="evidence" value="ECO:0007669"/>
    <property type="project" value="TreeGrafter"/>
</dbReference>
<proteinExistence type="predicted"/>
<dbReference type="AlphaFoldDB" id="A0A2N5ZHA9"/>
<evidence type="ECO:0000313" key="3">
    <source>
        <dbReference type="EMBL" id="PLX18065.1"/>
    </source>
</evidence>
<gene>
    <name evidence="3" type="ORF">C0601_05720</name>
</gene>
<comment type="caution">
    <text evidence="3">The sequence shown here is derived from an EMBL/GenBank/DDBJ whole genome shotgun (WGS) entry which is preliminary data.</text>
</comment>
<evidence type="ECO:0000256" key="1">
    <source>
        <dbReference type="ARBA" id="ARBA00022448"/>
    </source>
</evidence>
<feature type="transmembrane region" description="Helical" evidence="2">
    <location>
        <begin position="115"/>
        <end position="141"/>
    </location>
</feature>
<keyword evidence="1" id="KW-0813">Transport</keyword>
<dbReference type="GO" id="GO:0015297">
    <property type="term" value="F:antiporter activity"/>
    <property type="evidence" value="ECO:0007669"/>
    <property type="project" value="InterPro"/>
</dbReference>
<feature type="transmembrane region" description="Helical" evidence="2">
    <location>
        <begin position="80"/>
        <end position="103"/>
    </location>
</feature>
<feature type="transmembrane region" description="Helical" evidence="2">
    <location>
        <begin position="153"/>
        <end position="171"/>
    </location>
</feature>
<keyword evidence="2" id="KW-1133">Transmembrane helix</keyword>
<dbReference type="GO" id="GO:0042910">
    <property type="term" value="F:xenobiotic transmembrane transporter activity"/>
    <property type="evidence" value="ECO:0007669"/>
    <property type="project" value="InterPro"/>
</dbReference>
<name>A0A2N5ZHA9_MUIH1</name>
<dbReference type="EMBL" id="PKTG01000073">
    <property type="protein sequence ID" value="PLX18065.1"/>
    <property type="molecule type" value="Genomic_DNA"/>
</dbReference>
<accession>A0A2N5ZHA9</accession>
<dbReference type="PANTHER" id="PTHR43298:SF2">
    <property type="entry name" value="FMN_FAD EXPORTER YEEO-RELATED"/>
    <property type="match status" value="1"/>
</dbReference>
<evidence type="ECO:0000313" key="4">
    <source>
        <dbReference type="Proteomes" id="UP000234857"/>
    </source>
</evidence>
<reference evidence="3 4" key="1">
    <citation type="submission" date="2017-11" db="EMBL/GenBank/DDBJ databases">
        <title>Genome-resolved metagenomics identifies genetic mobility, metabolic interactions, and unexpected diversity in perchlorate-reducing communities.</title>
        <authorList>
            <person name="Barnum T.P."/>
            <person name="Figueroa I.A."/>
            <person name="Carlstrom C.I."/>
            <person name="Lucas L.N."/>
            <person name="Engelbrektson A.L."/>
            <person name="Coates J.D."/>
        </authorList>
    </citation>
    <scope>NUCLEOTIDE SEQUENCE [LARGE SCALE GENOMIC DNA]</scope>
    <source>
        <strain evidence="3">BM706</strain>
    </source>
</reference>
<feature type="transmembrane region" description="Helical" evidence="2">
    <location>
        <begin position="183"/>
        <end position="203"/>
    </location>
</feature>
<feature type="transmembrane region" description="Helical" evidence="2">
    <location>
        <begin position="209"/>
        <end position="233"/>
    </location>
</feature>
<keyword evidence="2" id="KW-0472">Membrane</keyword>
<keyword evidence="2" id="KW-0812">Transmembrane</keyword>
<dbReference type="Proteomes" id="UP000234857">
    <property type="component" value="Unassembled WGS sequence"/>
</dbReference>
<dbReference type="Pfam" id="PF01554">
    <property type="entry name" value="MatE"/>
    <property type="match status" value="1"/>
</dbReference>